<reference evidence="3" key="3">
    <citation type="submission" date="2015-02" db="EMBL/GenBank/DDBJ databases">
        <title>Evolutionary Origins and Diversification of the Mycorrhizal Mutualists.</title>
        <authorList>
            <consortium name="DOE Joint Genome Institute"/>
            <consortium name="Mycorrhizal Genomics Consortium"/>
            <person name="Kohler A."/>
            <person name="Kuo A."/>
            <person name="Nagy L.G."/>
            <person name="Floudas D."/>
            <person name="Copeland A."/>
            <person name="Barry K.W."/>
            <person name="Cichocki N."/>
            <person name="Veneault-Fourrey C."/>
            <person name="LaButti K."/>
            <person name="Lindquist E.A."/>
            <person name="Lipzen A."/>
            <person name="Lundell T."/>
            <person name="Morin E."/>
            <person name="Murat C."/>
            <person name="Riley R."/>
            <person name="Ohm R."/>
            <person name="Sun H."/>
            <person name="Tunlid A."/>
            <person name="Henrissat B."/>
            <person name="Grigoriev I.V."/>
            <person name="Hibbett D.S."/>
            <person name="Martin F."/>
        </authorList>
    </citation>
    <scope>NUCLEOTIDE SEQUENCE</scope>
    <source>
        <strain evidence="4">h7</strain>
        <strain evidence="3">H7</strain>
    </source>
</reference>
<organism evidence="3 4">
    <name type="scientific">Hebeloma cylindrosporum</name>
    <dbReference type="NCBI Taxonomy" id="76867"/>
    <lineage>
        <taxon>Eukaryota</taxon>
        <taxon>Fungi</taxon>
        <taxon>Dikarya</taxon>
        <taxon>Basidiomycota</taxon>
        <taxon>Agaricomycotina</taxon>
        <taxon>Agaricomycetes</taxon>
        <taxon>Agaricomycetidae</taxon>
        <taxon>Agaricales</taxon>
        <taxon>Agaricineae</taxon>
        <taxon>Hymenogastraceae</taxon>
        <taxon>Hebeloma</taxon>
    </lineage>
</organism>
<feature type="compositionally biased region" description="Polar residues" evidence="1">
    <location>
        <begin position="25"/>
        <end position="50"/>
    </location>
</feature>
<dbReference type="HOGENOM" id="CLU_065614_1_0_1"/>
<accession>A0A0C3BDD3</accession>
<reference evidence="3 4" key="1">
    <citation type="submission" date="2014-04" db="EMBL/GenBank/DDBJ databases">
        <authorList>
            <consortium name="DOE Joint Genome Institute"/>
            <person name="Kuo A."/>
            <person name="Gay G."/>
            <person name="Dore J."/>
            <person name="Kohler A."/>
            <person name="Nagy L.G."/>
            <person name="Floudas D."/>
            <person name="Copeland A."/>
            <person name="Barry K.W."/>
            <person name="Cichocki N."/>
            <person name="Veneault-Fourrey C."/>
            <person name="LaButti K."/>
            <person name="Lindquist E.A."/>
            <person name="Lipzen A."/>
            <person name="Lundell T."/>
            <person name="Morin E."/>
            <person name="Murat C."/>
            <person name="Sun H."/>
            <person name="Tunlid A."/>
            <person name="Henrissat B."/>
            <person name="Grigoriev I.V."/>
            <person name="Hibbett D.S."/>
            <person name="Martin F."/>
            <person name="Nordberg H.P."/>
            <person name="Cantor M.N."/>
            <person name="Hua S.X."/>
        </authorList>
    </citation>
    <scope>NUCLEOTIDE SEQUENCE [LARGE SCALE GENOMIC DNA]</scope>
    <source>
        <strain evidence="3">H7</strain>
        <strain evidence="4">h7</strain>
    </source>
</reference>
<feature type="compositionally biased region" description="Basic and acidic residues" evidence="1">
    <location>
        <begin position="94"/>
        <end position="110"/>
    </location>
</feature>
<evidence type="ECO:0000313" key="4">
    <source>
        <dbReference type="Proteomes" id="UP000053424"/>
    </source>
</evidence>
<proteinExistence type="predicted"/>
<keyword evidence="4" id="KW-1185">Reference proteome</keyword>
<dbReference type="EMBL" id="KN831852">
    <property type="protein sequence ID" value="KIM34830.1"/>
    <property type="molecule type" value="Genomic_DNA"/>
</dbReference>
<dbReference type="Proteomes" id="UP000053424">
    <property type="component" value="Unassembled WGS sequence"/>
</dbReference>
<dbReference type="AlphaFoldDB" id="A0A0C3BDD3"/>
<evidence type="ECO:0000256" key="1">
    <source>
        <dbReference type="SAM" id="MobiDB-lite"/>
    </source>
</evidence>
<feature type="compositionally biased region" description="Polar residues" evidence="1">
    <location>
        <begin position="69"/>
        <end position="85"/>
    </location>
</feature>
<evidence type="ECO:0000313" key="2">
    <source>
        <dbReference type="EMBL" id="KIM34824.1"/>
    </source>
</evidence>
<feature type="region of interest" description="Disordered" evidence="1">
    <location>
        <begin position="1"/>
        <end position="143"/>
    </location>
</feature>
<evidence type="ECO:0000313" key="3">
    <source>
        <dbReference type="EMBL" id="KIM34830.1"/>
    </source>
</evidence>
<gene>
    <name evidence="2" type="ORF">M413DRAFT_32987</name>
    <name evidence="3" type="ORF">M413DRAFT_32992</name>
</gene>
<protein>
    <submittedName>
        <fullName evidence="3">Uncharacterized protein</fullName>
    </submittedName>
</protein>
<name>A0A0C3BDD3_HEBCY</name>
<sequence length="247" mass="27871">MSFTEISPFYEPGREPPCSTPPPALSQTPINLTNGSSSSLTQRNVGNLFTSPDHRTSPYPSPSRRKADTVNTVTTTPRSVTIQSPPRSPISDESESRLHGRAPIGDHDQQRTSSTQQPPEEIPREGSFHLIPKPNGEVSRPGRGGYNLEKALKWERKVFRSFKDYVKVLVDEHLDSSRSFSSQSSHSLKLVRTKAAERFAILLNYDNCWPVSDAIRQQLKYSSERARIKGIRFDAEEVRRRRLGLRS</sequence>
<dbReference type="OrthoDB" id="2686745at2759"/>
<reference evidence="4" key="2">
    <citation type="submission" date="2015-01" db="EMBL/GenBank/DDBJ databases">
        <title>Evolutionary Origins and Diversification of the Mycorrhizal Mutualists.</title>
        <authorList>
            <consortium name="DOE Joint Genome Institute"/>
            <consortium name="Mycorrhizal Genomics Consortium"/>
            <person name="Kohler A."/>
            <person name="Kuo A."/>
            <person name="Nagy L.G."/>
            <person name="Floudas D."/>
            <person name="Copeland A."/>
            <person name="Barry K.W."/>
            <person name="Cichocki N."/>
            <person name="Veneault-Fourrey C."/>
            <person name="LaButti K."/>
            <person name="Lindquist E.A."/>
            <person name="Lipzen A."/>
            <person name="Lundell T."/>
            <person name="Morin E."/>
            <person name="Murat C."/>
            <person name="Riley R."/>
            <person name="Ohm R."/>
            <person name="Sun H."/>
            <person name="Tunlid A."/>
            <person name="Henrissat B."/>
            <person name="Grigoriev I.V."/>
            <person name="Hibbett D.S."/>
            <person name="Martin F."/>
        </authorList>
    </citation>
    <scope>NUCLEOTIDE SEQUENCE [LARGE SCALE GENOMIC DNA]</scope>
    <source>
        <strain evidence="4">h7</strain>
    </source>
</reference>
<dbReference type="STRING" id="686832.A0A0C3BDD3"/>
<dbReference type="EMBL" id="KN831852">
    <property type="protein sequence ID" value="KIM34824.1"/>
    <property type="molecule type" value="Genomic_DNA"/>
</dbReference>